<name>A0A2S8BSX1_9MYCO</name>
<accession>A0A2S8BSX1</accession>
<dbReference type="EMBL" id="PPEA01000005">
    <property type="protein sequence ID" value="PQM49749.1"/>
    <property type="molecule type" value="Genomic_DNA"/>
</dbReference>
<dbReference type="Proteomes" id="UP000238296">
    <property type="component" value="Unassembled WGS sequence"/>
</dbReference>
<evidence type="ECO:0000256" key="1">
    <source>
        <dbReference type="SAM" id="MobiDB-lite"/>
    </source>
</evidence>
<dbReference type="AlphaFoldDB" id="A0A2S8BSX1"/>
<reference evidence="2 3" key="1">
    <citation type="journal article" date="2017" name="Int. J. Syst. Evol. Microbiol.">
        <title>Mycobacterium talmoniae sp. nov., a slowly growing mycobacterium isolated from human respiratory samples.</title>
        <authorList>
            <person name="Davidson R.M."/>
            <person name="DeGroote M.A."/>
            <person name="Marola J.L."/>
            <person name="Buss S."/>
            <person name="Jones V."/>
            <person name="McNeil M.R."/>
            <person name="Freifeld A.G."/>
            <person name="Elaine Epperson L."/>
            <person name="Hasan N.A."/>
            <person name="Jackson M."/>
            <person name="Iwen P.C."/>
            <person name="Salfinger M."/>
            <person name="Strong M."/>
        </authorList>
    </citation>
    <scope>NUCLEOTIDE SEQUENCE [LARGE SCALE GENOMIC DNA]</scope>
    <source>
        <strain evidence="2 3">ATCC BAA-2683</strain>
    </source>
</reference>
<sequence length="33" mass="3414">MSRSALATTSGMRNASSMVSSLTGSDNPSEHSR</sequence>
<evidence type="ECO:0000313" key="2">
    <source>
        <dbReference type="EMBL" id="PQM49749.1"/>
    </source>
</evidence>
<feature type="region of interest" description="Disordered" evidence="1">
    <location>
        <begin position="1"/>
        <end position="33"/>
    </location>
</feature>
<feature type="compositionally biased region" description="Polar residues" evidence="1">
    <location>
        <begin position="1"/>
        <end position="27"/>
    </location>
</feature>
<gene>
    <name evidence="2" type="ORF">C1Y40_00019</name>
</gene>
<protein>
    <submittedName>
        <fullName evidence="2">Uncharacterized protein</fullName>
    </submittedName>
</protein>
<evidence type="ECO:0000313" key="3">
    <source>
        <dbReference type="Proteomes" id="UP000238296"/>
    </source>
</evidence>
<proteinExistence type="predicted"/>
<comment type="caution">
    <text evidence="2">The sequence shown here is derived from an EMBL/GenBank/DDBJ whole genome shotgun (WGS) entry which is preliminary data.</text>
</comment>
<organism evidence="2 3">
    <name type="scientific">Mycobacterium talmoniae</name>
    <dbReference type="NCBI Taxonomy" id="1858794"/>
    <lineage>
        <taxon>Bacteria</taxon>
        <taxon>Bacillati</taxon>
        <taxon>Actinomycetota</taxon>
        <taxon>Actinomycetes</taxon>
        <taxon>Mycobacteriales</taxon>
        <taxon>Mycobacteriaceae</taxon>
        <taxon>Mycobacterium</taxon>
    </lineage>
</organism>